<organism evidence="1 2">
    <name type="scientific">Coccidioides immitis RMSCC 2394</name>
    <dbReference type="NCBI Taxonomy" id="404692"/>
    <lineage>
        <taxon>Eukaryota</taxon>
        <taxon>Fungi</taxon>
        <taxon>Dikarya</taxon>
        <taxon>Ascomycota</taxon>
        <taxon>Pezizomycotina</taxon>
        <taxon>Eurotiomycetes</taxon>
        <taxon>Eurotiomycetidae</taxon>
        <taxon>Onygenales</taxon>
        <taxon>Onygenaceae</taxon>
        <taxon>Coccidioides</taxon>
    </lineage>
</organism>
<dbReference type="Proteomes" id="UP000054565">
    <property type="component" value="Unassembled WGS sequence"/>
</dbReference>
<protein>
    <submittedName>
        <fullName evidence="1">Uncharacterized protein</fullName>
    </submittedName>
</protein>
<name>A0A0J6XWT9_COCIT</name>
<sequence>MESLARPQFGRIPEFSQAIMPILQQLSYPNVVVGLWCNGDSRISVRNEEEVLRGASKCGTRLAIDRGRIGKSDLSIELVQLHLQHAQELFYSSDRESQLMLCRARGSFGNTKYEPRLSETEINLLEMSTGGQPFLSQVSISSVVFKHHALEPVDPLVSKTRSQEDLHIQQ</sequence>
<reference evidence="2" key="1">
    <citation type="journal article" date="2010" name="Genome Res.">
        <title>Population genomic sequencing of Coccidioides fungi reveals recent hybridization and transposon control.</title>
        <authorList>
            <person name="Neafsey D.E."/>
            <person name="Barker B.M."/>
            <person name="Sharpton T.J."/>
            <person name="Stajich J.E."/>
            <person name="Park D.J."/>
            <person name="Whiston E."/>
            <person name="Hung C.-Y."/>
            <person name="McMahan C."/>
            <person name="White J."/>
            <person name="Sykes S."/>
            <person name="Heiman D."/>
            <person name="Young S."/>
            <person name="Zeng Q."/>
            <person name="Abouelleil A."/>
            <person name="Aftuck L."/>
            <person name="Bessette D."/>
            <person name="Brown A."/>
            <person name="FitzGerald M."/>
            <person name="Lui A."/>
            <person name="Macdonald J.P."/>
            <person name="Priest M."/>
            <person name="Orbach M.J."/>
            <person name="Galgiani J.N."/>
            <person name="Kirkland T.N."/>
            <person name="Cole G.T."/>
            <person name="Birren B.W."/>
            <person name="Henn M.R."/>
            <person name="Taylor J.W."/>
            <person name="Rounsley S.D."/>
        </authorList>
    </citation>
    <scope>NUCLEOTIDE SEQUENCE [LARGE SCALE GENOMIC DNA]</scope>
    <source>
        <strain evidence="2">RMSCC 2394</strain>
    </source>
</reference>
<proteinExistence type="predicted"/>
<gene>
    <name evidence="1" type="ORF">CIRG_00012</name>
</gene>
<dbReference type="AlphaFoldDB" id="A0A0J6XWT9"/>
<evidence type="ECO:0000313" key="1">
    <source>
        <dbReference type="EMBL" id="KMO99869.1"/>
    </source>
</evidence>
<evidence type="ECO:0000313" key="2">
    <source>
        <dbReference type="Proteomes" id="UP000054565"/>
    </source>
</evidence>
<accession>A0A0J6XWT9</accession>
<dbReference type="EMBL" id="DS028093">
    <property type="protein sequence ID" value="KMO99869.1"/>
    <property type="molecule type" value="Genomic_DNA"/>
</dbReference>